<dbReference type="GeneID" id="77936503"/>
<protein>
    <submittedName>
        <fullName evidence="1">Uncharacterized protein</fullName>
    </submittedName>
</protein>
<name>A0A5B8WH51_9CAUD</name>
<evidence type="ECO:0000313" key="2">
    <source>
        <dbReference type="Proteomes" id="UP000321915"/>
    </source>
</evidence>
<dbReference type="Proteomes" id="UP000321915">
    <property type="component" value="Segment"/>
</dbReference>
<dbReference type="EMBL" id="MN183282">
    <property type="protein sequence ID" value="QED11631.1"/>
    <property type="molecule type" value="Genomic_DNA"/>
</dbReference>
<sequence>MTIANLPEGFKLLPSRGTFPEFKKRRYAVSEKGEIFDLTTGKIHKAAEGETKILIRDEKPNSSHEVEFDIPILLATFFGGREEGLRQEDFDELVSISGLPADVCRARLDAGWRFESTTDGPNVSNKWVKPEAK</sequence>
<keyword evidence="2" id="KW-1185">Reference proteome</keyword>
<organism evidence="1 2">
    <name type="scientific">Arthrobacter phage Qui</name>
    <dbReference type="NCBI Taxonomy" id="2603260"/>
    <lineage>
        <taxon>Viruses</taxon>
        <taxon>Duplodnaviria</taxon>
        <taxon>Heunggongvirae</taxon>
        <taxon>Uroviricota</taxon>
        <taxon>Caudoviricetes</taxon>
        <taxon>Quivirus</taxon>
        <taxon>Quivirus qui</taxon>
    </lineage>
</organism>
<dbReference type="RefSeq" id="YP_010660508.1">
    <property type="nucleotide sequence ID" value="NC_070877.1"/>
</dbReference>
<dbReference type="KEGG" id="vg:77936503"/>
<proteinExistence type="predicted"/>
<evidence type="ECO:0000313" key="1">
    <source>
        <dbReference type="EMBL" id="QED11631.1"/>
    </source>
</evidence>
<gene>
    <name evidence="1" type="primary">142</name>
    <name evidence="1" type="ORF">SEA_QUI_142</name>
</gene>
<accession>A0A5B8WH51</accession>
<reference evidence="1 2" key="1">
    <citation type="submission" date="2019-07" db="EMBL/GenBank/DDBJ databases">
        <authorList>
            <person name="Abdullah A."/>
            <person name="Lima G.C."/>
            <person name="Cuneo C.K."/>
            <person name="Ennest D.C."/>
            <person name="Fritz K.J."/>
            <person name="Johnson B.T."/>
            <person name="Larson S.M."/>
            <person name="Lemunyete M.N."/>
            <person name="Murray M.B."/>
            <person name="Osmond D.E."/>
            <person name="Patras K.A."/>
            <person name="Ransibrahmanakul S."/>
            <person name="Simpson K.A."/>
            <person name="Thull B.S."/>
            <person name="Wetzel S."/>
            <person name="Bonilla J.A."/>
            <person name="Klyczek K."/>
            <person name="Garlena R.A."/>
            <person name="Russell D.A."/>
            <person name="Pope W.H."/>
            <person name="Jacobs-Sera D."/>
            <person name="Hatfull G.F."/>
        </authorList>
    </citation>
    <scope>NUCLEOTIDE SEQUENCE [LARGE SCALE GENOMIC DNA]</scope>
</reference>